<dbReference type="Proteomes" id="UP000095713">
    <property type="component" value="Unassembled WGS sequence"/>
</dbReference>
<dbReference type="OrthoDB" id="1193200at2"/>
<evidence type="ECO:0000313" key="1">
    <source>
        <dbReference type="EMBL" id="OEK08611.1"/>
    </source>
</evidence>
<organism evidence="1 2">
    <name type="scientific">Flavivirga aquatica</name>
    <dbReference type="NCBI Taxonomy" id="1849968"/>
    <lineage>
        <taxon>Bacteria</taxon>
        <taxon>Pseudomonadati</taxon>
        <taxon>Bacteroidota</taxon>
        <taxon>Flavobacteriia</taxon>
        <taxon>Flavobacteriales</taxon>
        <taxon>Flavobacteriaceae</taxon>
        <taxon>Flavivirga</taxon>
    </lineage>
</organism>
<dbReference type="AlphaFoldDB" id="A0A1E5TB76"/>
<reference evidence="1 2" key="1">
    <citation type="submission" date="2016-05" db="EMBL/GenBank/DDBJ databases">
        <title>Draft Genome Sequence of Algibacter sp. Strain SK-16 Isolated from the Surface Water of Aburatsubo Inlet.</title>
        <authorList>
            <person name="Wong S.-K."/>
            <person name="Yoshizawa S."/>
            <person name="Nakajima Y."/>
            <person name="Ogura Y."/>
            <person name="Tetsuya H."/>
            <person name="Hamasaki K."/>
        </authorList>
    </citation>
    <scope>NUCLEOTIDE SEQUENCE [LARGE SCALE GENOMIC DNA]</scope>
    <source>
        <strain evidence="1 2">SK-16</strain>
    </source>
</reference>
<dbReference type="EMBL" id="MDJD01000034">
    <property type="protein sequence ID" value="OEK08611.1"/>
    <property type="molecule type" value="Genomic_DNA"/>
</dbReference>
<name>A0A1E5TB76_9FLAO</name>
<sequence>MNKIFKVLFYWFLIFTMFNCSSTRENVIINQYKTNYNIIIKSAKDNKRDIINIQFPNKVVIKNNSFYEKSFNQIRYIYENIPIGRDYRIGLFQEIENNLKKISNSSKKSILSKKNQSFIIYTRHFLDSTKTTQQQFKPYIKRMLAENKDTLHIGTVKEFKIKHKELFEKLTNNDSISIQFLDDGKLGERITVPVKW</sequence>
<evidence type="ECO:0000313" key="2">
    <source>
        <dbReference type="Proteomes" id="UP000095713"/>
    </source>
</evidence>
<dbReference type="RefSeq" id="WP_069830117.1">
    <property type="nucleotide sequence ID" value="NZ_MDJD01000034.1"/>
</dbReference>
<gene>
    <name evidence="1" type="ORF">A8C32_03950</name>
</gene>
<keyword evidence="2" id="KW-1185">Reference proteome</keyword>
<comment type="caution">
    <text evidence="1">The sequence shown here is derived from an EMBL/GenBank/DDBJ whole genome shotgun (WGS) entry which is preliminary data.</text>
</comment>
<accession>A0A1E5TB76</accession>
<protein>
    <submittedName>
        <fullName evidence="1">Uncharacterized protein</fullName>
    </submittedName>
</protein>
<proteinExistence type="predicted"/>
<dbReference type="STRING" id="1849968.A8C32_03950"/>